<dbReference type="Gene3D" id="3.10.129.10">
    <property type="entry name" value="Hotdog Thioesterase"/>
    <property type="match status" value="1"/>
</dbReference>
<proteinExistence type="predicted"/>
<dbReference type="CDD" id="cd00586">
    <property type="entry name" value="4HBT"/>
    <property type="match status" value="1"/>
</dbReference>
<dbReference type="PANTHER" id="PTHR35836:SF1">
    <property type="entry name" value="VCBS REPEAT-CONTAINING PROTEIN"/>
    <property type="match status" value="1"/>
</dbReference>
<dbReference type="Pfam" id="PF13279">
    <property type="entry name" value="4HBT_2"/>
    <property type="match status" value="1"/>
</dbReference>
<dbReference type="SUPFAM" id="SSF54637">
    <property type="entry name" value="Thioesterase/thiol ester dehydrase-isomerase"/>
    <property type="match status" value="1"/>
</dbReference>
<dbReference type="PANTHER" id="PTHR35836">
    <property type="entry name" value="VCBS REPEAT-CONTAINING PROTEIN"/>
    <property type="match status" value="1"/>
</dbReference>
<accession>A0A7R9CC28</accession>
<dbReference type="Gene3D" id="2.130.10.130">
    <property type="entry name" value="Integrin alpha, N-terminal"/>
    <property type="match status" value="1"/>
</dbReference>
<evidence type="ECO:0000313" key="1">
    <source>
        <dbReference type="EMBL" id="CAD7393907.1"/>
    </source>
</evidence>
<name>A0A7R9CC28_TIMCR</name>
<reference evidence="1" key="1">
    <citation type="submission" date="2020-11" db="EMBL/GenBank/DDBJ databases">
        <authorList>
            <person name="Tran Van P."/>
        </authorList>
    </citation>
    <scope>NUCLEOTIDE SEQUENCE</scope>
</reference>
<organism evidence="1">
    <name type="scientific">Timema cristinae</name>
    <name type="common">Walking stick</name>
    <dbReference type="NCBI Taxonomy" id="61476"/>
    <lineage>
        <taxon>Eukaryota</taxon>
        <taxon>Metazoa</taxon>
        <taxon>Ecdysozoa</taxon>
        <taxon>Arthropoda</taxon>
        <taxon>Hexapoda</taxon>
        <taxon>Insecta</taxon>
        <taxon>Pterygota</taxon>
        <taxon>Neoptera</taxon>
        <taxon>Polyneoptera</taxon>
        <taxon>Phasmatodea</taxon>
        <taxon>Timematodea</taxon>
        <taxon>Timematoidea</taxon>
        <taxon>Timematidae</taxon>
        <taxon>Timema</taxon>
    </lineage>
</organism>
<gene>
    <name evidence="1" type="ORF">TCEB3V08_LOCUS1859</name>
</gene>
<dbReference type="EMBL" id="OC316823">
    <property type="protein sequence ID" value="CAD7393907.1"/>
    <property type="molecule type" value="Genomic_DNA"/>
</dbReference>
<dbReference type="InterPro" id="IPR028994">
    <property type="entry name" value="Integrin_alpha_N"/>
</dbReference>
<dbReference type="SUPFAM" id="SSF69318">
    <property type="entry name" value="Integrin alpha N-terminal domain"/>
    <property type="match status" value="1"/>
</dbReference>
<dbReference type="AlphaFoldDB" id="A0A7R9CC28"/>
<dbReference type="InterPro" id="IPR029069">
    <property type="entry name" value="HotDog_dom_sf"/>
</dbReference>
<sequence>MTAIPGVCLTSDVDIFLKHMNNARYIRELDFARFDFYFRCGLYEEIMVKSKGGNAMQGASNIRYRRTIPIFNLYKIETQLVYWDDKAIYLEQRFITLTDGFVRAVALSKQNIIGVSAEEMMKTLAGISVKKPQVPQDLDHWLKIGQNDVLPTKLGQFALGEVGFVRVCEDKLYLSNFNPLALLQADYIYYISSPGSQLSSVNSWKVEKIDQNNYWPNDLTCTSSSIIDREAIIWPSGFLVPGKTHGKLNVYFTDKEPFDGPHNIASEDTQEYSYHHVEWVDVNKDGHTDAITARFTSPLIGSREKEFLWLENPGTGEAEGWTQHIVVSDATDVYFKVLNLEAGGKTYQVVISSEFFNEQLTLRYAESGNMWTDPSVIKTVVIDDSIGESWGIEVTDINNDQNLEIVISSYDGSVGSVYAYEIPSDFRTETFTRHTLASGYKANFILGQAMTPGSIQVFYKSTAYQKSGGKPYILVAGDDNGKHYILSPTSNDADDWSYENNLLQDTSAATTGSAIAKDLDGDGYSEIVAAGYSAGQVYVFSYTPQ</sequence>
<protein>
    <submittedName>
        <fullName evidence="1">Uncharacterized protein</fullName>
    </submittedName>
</protein>